<gene>
    <name evidence="2" type="ORF">OH76DRAFT_634427</name>
</gene>
<dbReference type="Proteomes" id="UP000256964">
    <property type="component" value="Unassembled WGS sequence"/>
</dbReference>
<evidence type="ECO:0000256" key="1">
    <source>
        <dbReference type="ARBA" id="ARBA00023604"/>
    </source>
</evidence>
<dbReference type="PANTHER" id="PTHR34598:SF3">
    <property type="entry name" value="OXIDOREDUCTASE AN1597"/>
    <property type="match status" value="1"/>
</dbReference>
<dbReference type="AlphaFoldDB" id="A0A371D8J1"/>
<dbReference type="PANTHER" id="PTHR34598">
    <property type="entry name" value="BLL6449 PROTEIN"/>
    <property type="match status" value="1"/>
</dbReference>
<protein>
    <recommendedName>
        <fullName evidence="4">Methyltransferase</fullName>
    </recommendedName>
</protein>
<evidence type="ECO:0000313" key="2">
    <source>
        <dbReference type="EMBL" id="RDX48855.1"/>
    </source>
</evidence>
<keyword evidence="3" id="KW-1185">Reference proteome</keyword>
<dbReference type="NCBIfam" id="NF041278">
    <property type="entry name" value="CmcJ_NvfI_EfuI"/>
    <property type="match status" value="1"/>
</dbReference>
<comment type="similarity">
    <text evidence="1">Belongs to the asaB hydroxylase/desaturase family.</text>
</comment>
<dbReference type="GO" id="GO:0016491">
    <property type="term" value="F:oxidoreductase activity"/>
    <property type="evidence" value="ECO:0007669"/>
    <property type="project" value="InterPro"/>
</dbReference>
<dbReference type="EMBL" id="KZ857409">
    <property type="protein sequence ID" value="RDX48855.1"/>
    <property type="molecule type" value="Genomic_DNA"/>
</dbReference>
<organism evidence="2 3">
    <name type="scientific">Lentinus brumalis</name>
    <dbReference type="NCBI Taxonomy" id="2498619"/>
    <lineage>
        <taxon>Eukaryota</taxon>
        <taxon>Fungi</taxon>
        <taxon>Dikarya</taxon>
        <taxon>Basidiomycota</taxon>
        <taxon>Agaricomycotina</taxon>
        <taxon>Agaricomycetes</taxon>
        <taxon>Polyporales</taxon>
        <taxon>Polyporaceae</taxon>
        <taxon>Lentinus</taxon>
    </lineage>
</organism>
<dbReference type="OrthoDB" id="412788at2759"/>
<reference evidence="2 3" key="1">
    <citation type="journal article" date="2018" name="Biotechnol. Biofuels">
        <title>Integrative visual omics of the white-rot fungus Polyporus brumalis exposes the biotechnological potential of its oxidative enzymes for delignifying raw plant biomass.</title>
        <authorList>
            <person name="Miyauchi S."/>
            <person name="Rancon A."/>
            <person name="Drula E."/>
            <person name="Hage H."/>
            <person name="Chaduli D."/>
            <person name="Favel A."/>
            <person name="Grisel S."/>
            <person name="Henrissat B."/>
            <person name="Herpoel-Gimbert I."/>
            <person name="Ruiz-Duenas F.J."/>
            <person name="Chevret D."/>
            <person name="Hainaut M."/>
            <person name="Lin J."/>
            <person name="Wang M."/>
            <person name="Pangilinan J."/>
            <person name="Lipzen A."/>
            <person name="Lesage-Meessen L."/>
            <person name="Navarro D."/>
            <person name="Riley R."/>
            <person name="Grigoriev I.V."/>
            <person name="Zhou S."/>
            <person name="Raouche S."/>
            <person name="Rosso M.N."/>
        </authorList>
    </citation>
    <scope>NUCLEOTIDE SEQUENCE [LARGE SCALE GENOMIC DNA]</scope>
    <source>
        <strain evidence="2 3">BRFM 1820</strain>
    </source>
</reference>
<evidence type="ECO:0000313" key="3">
    <source>
        <dbReference type="Proteomes" id="UP000256964"/>
    </source>
</evidence>
<dbReference type="InterPro" id="IPR044053">
    <property type="entry name" value="AsaB-like"/>
</dbReference>
<sequence length="277" mass="31166">MSTTTIPAPRDVATTLNYFKLLGEGPPRQYLHLAADALPKSNVGLESQPAIVHDVRGREAEFTLDIQGFQFIHFPSAETDFVDDVVIKTKYYAEVESLLKRETGAKRVQIFDHTIRRSADPKDQRPGLHGPAEGVHIDQAYEASIQRVKDHLPEDADRLLESRVRIINVWRPIQNPVAHKPLGAADWGTLDPKDLVPIELVYPHRKGTTFGVAYNPGLKWYFLADQTPDEVTLLKIYDSWEDVARLTPHSAFTNATSPKDAPQRQSIEVRALVFDAE</sequence>
<accession>A0A371D8J1</accession>
<dbReference type="STRING" id="139420.A0A371D8J1"/>
<evidence type="ECO:0008006" key="4">
    <source>
        <dbReference type="Google" id="ProtNLM"/>
    </source>
</evidence>
<proteinExistence type="inferred from homology"/>
<name>A0A371D8J1_9APHY</name>